<keyword evidence="9" id="KW-1185">Reference proteome</keyword>
<evidence type="ECO:0000313" key="9">
    <source>
        <dbReference type="Proteomes" id="UP000193719"/>
    </source>
</evidence>
<dbReference type="InterPro" id="IPR051615">
    <property type="entry name" value="Transcr_Regulatory_Elem"/>
</dbReference>
<keyword evidence="2" id="KW-0862">Zinc</keyword>
<feature type="domain" description="Xylanolytic transcriptional activator regulatory" evidence="7">
    <location>
        <begin position="47"/>
        <end position="188"/>
    </location>
</feature>
<organism evidence="8 9">
    <name type="scientific">Piromyces finnis</name>
    <dbReference type="NCBI Taxonomy" id="1754191"/>
    <lineage>
        <taxon>Eukaryota</taxon>
        <taxon>Fungi</taxon>
        <taxon>Fungi incertae sedis</taxon>
        <taxon>Chytridiomycota</taxon>
        <taxon>Chytridiomycota incertae sedis</taxon>
        <taxon>Neocallimastigomycetes</taxon>
        <taxon>Neocallimastigales</taxon>
        <taxon>Neocallimastigaceae</taxon>
        <taxon>Piromyces</taxon>
    </lineage>
</organism>
<evidence type="ECO:0000256" key="1">
    <source>
        <dbReference type="ARBA" id="ARBA00022723"/>
    </source>
</evidence>
<sequence>GLALIPFDIPYKVGNNISFINSCIKACPAENLEEITYKHIFALSELFYREALKYHFFDGPIELHTIEGYISLGLFKCCLGETFKACEFLGIAVRYGDAINLNSFVDIDNNDVENIINKRLWWKCYSYDVMSVRIFDVEPLFNSTRYDKFQRDRIDYYNDKSNDVNKTDKNSTFLILHRFVRVWKKVVLFTNDILNKRLNRNYFYSVNFVKPGCSLFEKIVEDKDITDSDDKYSIDTYKDSPVLDHVHELLKMEIKNLWDSIPDAFKKITMINSSLNPNFLKLMASYHIIYYSITICIYRPSIVHKDFKWTKGYTKHSYNRTVCLKSAQRTARFIYYYMKNGIMDLIPK</sequence>
<evidence type="ECO:0000256" key="6">
    <source>
        <dbReference type="ARBA" id="ARBA00023242"/>
    </source>
</evidence>
<evidence type="ECO:0000256" key="3">
    <source>
        <dbReference type="ARBA" id="ARBA00023015"/>
    </source>
</evidence>
<feature type="non-terminal residue" evidence="8">
    <location>
        <position position="1"/>
    </location>
</feature>
<reference evidence="8 9" key="2">
    <citation type="submission" date="2016-08" db="EMBL/GenBank/DDBJ databases">
        <title>Pervasive Adenine N6-methylation of Active Genes in Fungi.</title>
        <authorList>
            <consortium name="DOE Joint Genome Institute"/>
            <person name="Mondo S.J."/>
            <person name="Dannebaum R.O."/>
            <person name="Kuo R.C."/>
            <person name="Labutti K."/>
            <person name="Haridas S."/>
            <person name="Kuo A."/>
            <person name="Salamov A."/>
            <person name="Ahrendt S.R."/>
            <person name="Lipzen A."/>
            <person name="Sullivan W."/>
            <person name="Andreopoulos W.B."/>
            <person name="Clum A."/>
            <person name="Lindquist E."/>
            <person name="Daum C."/>
            <person name="Ramamoorthy G.K."/>
            <person name="Gryganskyi A."/>
            <person name="Culley D."/>
            <person name="Magnuson J.K."/>
            <person name="James T.Y."/>
            <person name="O'Malley M.A."/>
            <person name="Stajich J.E."/>
            <person name="Spatafora J.W."/>
            <person name="Visel A."/>
            <person name="Grigoriev I.V."/>
        </authorList>
    </citation>
    <scope>NUCLEOTIDE SEQUENCE [LARGE SCALE GENOMIC DNA]</scope>
    <source>
        <strain evidence="9">finn</strain>
    </source>
</reference>
<name>A0A1Y1V0B3_9FUNG</name>
<dbReference type="Proteomes" id="UP000193719">
    <property type="component" value="Unassembled WGS sequence"/>
</dbReference>
<keyword evidence="1" id="KW-0479">Metal-binding</keyword>
<dbReference type="Pfam" id="PF04082">
    <property type="entry name" value="Fungal_trans"/>
    <property type="match status" value="1"/>
</dbReference>
<comment type="caution">
    <text evidence="8">The sequence shown here is derived from an EMBL/GenBank/DDBJ whole genome shotgun (WGS) entry which is preliminary data.</text>
</comment>
<dbReference type="PANTHER" id="PTHR31313:SF81">
    <property type="entry name" value="TY1 ENHANCER ACTIVATOR"/>
    <property type="match status" value="1"/>
</dbReference>
<proteinExistence type="predicted"/>
<evidence type="ECO:0000256" key="4">
    <source>
        <dbReference type="ARBA" id="ARBA00023125"/>
    </source>
</evidence>
<dbReference type="OrthoDB" id="39175at2759"/>
<keyword evidence="6" id="KW-0539">Nucleus</keyword>
<keyword evidence="5" id="KW-0804">Transcription</keyword>
<dbReference type="GO" id="GO:0008270">
    <property type="term" value="F:zinc ion binding"/>
    <property type="evidence" value="ECO:0007669"/>
    <property type="project" value="InterPro"/>
</dbReference>
<dbReference type="GO" id="GO:0003677">
    <property type="term" value="F:DNA binding"/>
    <property type="evidence" value="ECO:0007669"/>
    <property type="project" value="UniProtKB-KW"/>
</dbReference>
<dbReference type="AlphaFoldDB" id="A0A1Y1V0B3"/>
<dbReference type="PANTHER" id="PTHR31313">
    <property type="entry name" value="TY1 ENHANCER ACTIVATOR"/>
    <property type="match status" value="1"/>
</dbReference>
<keyword evidence="3" id="KW-0805">Transcription regulation</keyword>
<evidence type="ECO:0000259" key="7">
    <source>
        <dbReference type="Pfam" id="PF04082"/>
    </source>
</evidence>
<reference evidence="8 9" key="1">
    <citation type="submission" date="2016-08" db="EMBL/GenBank/DDBJ databases">
        <title>Genomes of anaerobic fungi encode conserved fungal cellulosomes for biomass hydrolysis.</title>
        <authorList>
            <consortium name="DOE Joint Genome Institute"/>
            <person name="Haitjema C.H."/>
            <person name="Gilmore S.P."/>
            <person name="Henske J.K."/>
            <person name="Solomon K.V."/>
            <person name="De Groot R."/>
            <person name="Kuo A."/>
            <person name="Mondo S.J."/>
            <person name="Salamov A.A."/>
            <person name="Labutti K."/>
            <person name="Zhao Z."/>
            <person name="Chiniquy J."/>
            <person name="Barry K."/>
            <person name="Brewer H.M."/>
            <person name="Purvine S.O."/>
            <person name="Wright A.T."/>
            <person name="Boxma B."/>
            <person name="Van Alen T."/>
            <person name="Hackstein J.H."/>
            <person name="Baker S.E."/>
            <person name="Grigoriev I.V."/>
            <person name="O'Malley M.A."/>
        </authorList>
    </citation>
    <scope>NUCLEOTIDE SEQUENCE [LARGE SCALE GENOMIC DNA]</scope>
    <source>
        <strain evidence="9">finn</strain>
    </source>
</reference>
<protein>
    <recommendedName>
        <fullName evidence="7">Xylanolytic transcriptional activator regulatory domain-containing protein</fullName>
    </recommendedName>
</protein>
<dbReference type="EMBL" id="MCFH01000045">
    <property type="protein sequence ID" value="ORX44497.1"/>
    <property type="molecule type" value="Genomic_DNA"/>
</dbReference>
<feature type="non-terminal residue" evidence="8">
    <location>
        <position position="348"/>
    </location>
</feature>
<keyword evidence="4" id="KW-0238">DNA-binding</keyword>
<dbReference type="GO" id="GO:0006351">
    <property type="term" value="P:DNA-templated transcription"/>
    <property type="evidence" value="ECO:0007669"/>
    <property type="project" value="InterPro"/>
</dbReference>
<evidence type="ECO:0000256" key="5">
    <source>
        <dbReference type="ARBA" id="ARBA00023163"/>
    </source>
</evidence>
<dbReference type="InterPro" id="IPR007219">
    <property type="entry name" value="XnlR_reg_dom"/>
</dbReference>
<evidence type="ECO:0000313" key="8">
    <source>
        <dbReference type="EMBL" id="ORX44497.1"/>
    </source>
</evidence>
<evidence type="ECO:0000256" key="2">
    <source>
        <dbReference type="ARBA" id="ARBA00022833"/>
    </source>
</evidence>
<dbReference type="CDD" id="cd12148">
    <property type="entry name" value="fungal_TF_MHR"/>
    <property type="match status" value="1"/>
</dbReference>
<gene>
    <name evidence="8" type="ORF">BCR36DRAFT_257293</name>
</gene>
<accession>A0A1Y1V0B3</accession>
<dbReference type="STRING" id="1754191.A0A1Y1V0B3"/>